<feature type="compositionally biased region" description="Polar residues" evidence="1">
    <location>
        <begin position="1"/>
        <end position="10"/>
    </location>
</feature>
<dbReference type="RefSeq" id="XP_064768574.1">
    <property type="nucleotide sequence ID" value="XM_064909796.1"/>
</dbReference>
<feature type="compositionally biased region" description="Low complexity" evidence="1">
    <location>
        <begin position="308"/>
        <end position="324"/>
    </location>
</feature>
<evidence type="ECO:0000313" key="2">
    <source>
        <dbReference type="EMBL" id="KAK7205541.1"/>
    </source>
</evidence>
<protein>
    <submittedName>
        <fullName evidence="2">Uncharacterized protein</fullName>
    </submittedName>
</protein>
<keyword evidence="3" id="KW-1185">Reference proteome</keyword>
<name>A0ABR1F6S4_9ASCO</name>
<organism evidence="2 3">
    <name type="scientific">Myxozyma melibiosi</name>
    <dbReference type="NCBI Taxonomy" id="54550"/>
    <lineage>
        <taxon>Eukaryota</taxon>
        <taxon>Fungi</taxon>
        <taxon>Dikarya</taxon>
        <taxon>Ascomycota</taxon>
        <taxon>Saccharomycotina</taxon>
        <taxon>Lipomycetes</taxon>
        <taxon>Lipomycetales</taxon>
        <taxon>Lipomycetaceae</taxon>
        <taxon>Myxozyma</taxon>
    </lineage>
</organism>
<gene>
    <name evidence="2" type="ORF">BZA70DRAFT_162164</name>
</gene>
<accession>A0ABR1F6S4</accession>
<feature type="compositionally biased region" description="Polar residues" evidence="1">
    <location>
        <begin position="391"/>
        <end position="404"/>
    </location>
</feature>
<feature type="region of interest" description="Disordered" evidence="1">
    <location>
        <begin position="480"/>
        <end position="549"/>
    </location>
</feature>
<evidence type="ECO:0000313" key="3">
    <source>
        <dbReference type="Proteomes" id="UP001498771"/>
    </source>
</evidence>
<feature type="compositionally biased region" description="Low complexity" evidence="1">
    <location>
        <begin position="480"/>
        <end position="498"/>
    </location>
</feature>
<proteinExistence type="predicted"/>
<feature type="region of interest" description="Disordered" evidence="1">
    <location>
        <begin position="283"/>
        <end position="459"/>
    </location>
</feature>
<reference evidence="2 3" key="1">
    <citation type="submission" date="2024-03" db="EMBL/GenBank/DDBJ databases">
        <title>Genome-scale model development and genomic sequencing of the oleaginous clade Lipomyces.</title>
        <authorList>
            <consortium name="Lawrence Berkeley National Laboratory"/>
            <person name="Czajka J.J."/>
            <person name="Han Y."/>
            <person name="Kim J."/>
            <person name="Mondo S.J."/>
            <person name="Hofstad B.A."/>
            <person name="Robles A."/>
            <person name="Haridas S."/>
            <person name="Riley R."/>
            <person name="LaButti K."/>
            <person name="Pangilinan J."/>
            <person name="Andreopoulos W."/>
            <person name="Lipzen A."/>
            <person name="Yan J."/>
            <person name="Wang M."/>
            <person name="Ng V."/>
            <person name="Grigoriev I.V."/>
            <person name="Spatafora J.W."/>
            <person name="Magnuson J.K."/>
            <person name="Baker S.E."/>
            <person name="Pomraning K.R."/>
        </authorList>
    </citation>
    <scope>NUCLEOTIDE SEQUENCE [LARGE SCALE GENOMIC DNA]</scope>
    <source>
        <strain evidence="2 3">Phaff 52-87</strain>
    </source>
</reference>
<feature type="compositionally biased region" description="Polar residues" evidence="1">
    <location>
        <begin position="359"/>
        <end position="379"/>
    </location>
</feature>
<evidence type="ECO:0000256" key="1">
    <source>
        <dbReference type="SAM" id="MobiDB-lite"/>
    </source>
</evidence>
<dbReference type="EMBL" id="JBBJBU010000005">
    <property type="protein sequence ID" value="KAK7205541.1"/>
    <property type="molecule type" value="Genomic_DNA"/>
</dbReference>
<comment type="caution">
    <text evidence="2">The sequence shown here is derived from an EMBL/GenBank/DDBJ whole genome shotgun (WGS) entry which is preliminary data.</text>
</comment>
<feature type="compositionally biased region" description="Polar residues" evidence="1">
    <location>
        <begin position="428"/>
        <end position="440"/>
    </location>
</feature>
<dbReference type="Proteomes" id="UP001498771">
    <property type="component" value="Unassembled WGS sequence"/>
</dbReference>
<dbReference type="GeneID" id="90035308"/>
<sequence>MTLPNHTQMDPEQDPPSPTPAAAGEDEPSSLKYHIMRNGKRDYYLTTNPSVKHYNANIGPSYYVRVTSEENELAQKQQHGDDIDASFSLVILVHNYDNVDLSDAERLEQGDAGFDDKFNSSLVPIIHVTRNDGESKIAVTVLGDEGSQVWKTELQLHADPYTGKSKFVFADPWNDQWSLVGKEHIICENYRNGAAIAEMEKKKITNDKIGWLTLSESALKMLDLMIAVHMASYCFWQYEHKPSKLAAIATGLLHAESTTSGDAAQSRRRSTGFKLNLAKKISSKVNGSGGSGESHPPHTSIGGILPVAASSKKPARAPSISIVPPRSPPVRENSEDGMFSPKEAKRANTARRSFGGTGEETQAQLQKLSLVESQKSQQLELERNPHPPPRTSGSLSSQRSPTRTQPREPRSTGPVPYIQPLAPAPAVTASQHSPYPQLPTSAPAAAQRPTSMPAAPHGNSHRISALYARAEQKIMPIISSHGRSSSHSPPRPAAQASHGGQQQFGEPAARTNFQVYPELVPRNERAGRPQSMYSSGAGGLADPYGRYQK</sequence>
<feature type="region of interest" description="Disordered" evidence="1">
    <location>
        <begin position="1"/>
        <end position="28"/>
    </location>
</feature>